<dbReference type="EMBL" id="SWJQ01000057">
    <property type="protein sequence ID" value="TRZ23931.1"/>
    <property type="molecule type" value="Genomic_DNA"/>
</dbReference>
<dbReference type="InterPro" id="IPR013087">
    <property type="entry name" value="Znf_C2H2_type"/>
</dbReference>
<proteinExistence type="predicted"/>
<evidence type="ECO:0000259" key="2">
    <source>
        <dbReference type="PROSITE" id="PS00028"/>
    </source>
</evidence>
<dbReference type="AlphaFoldDB" id="A0A8K1GRI9"/>
<sequence length="520" mass="58023">MKGQISESEEYPIPLPIVWTHHPVVASRIAENKLLAQPFTVAQGLIHGLSWTQSTVGSRVPTVDLDYPHLNLALTKCHLGLTVVQTAILRYVSTATQTDPLDLRVLAEIPSSPPAFSEERFNLVPLEFCNSNLVSLRRVHLDNARECLANLPEPYEILPLRVVREEQAECEVRESAEPKTPEAQPGTSGVPSPPKTPVVSVPDKSPSCPCCADQFNWMLGLIEHLKRAHGQITGTILDALRDCRTVLIPKSLSEEKLGDISNWRPITIALVVFQLFSRIANARLLRGDPMSPLLFNLALDPLLCKLEAEGKGFHRGGFRITTMAFADHLVLVSDSWEGMCHNIKILETFCDLTGLQTQVTQDTRIKRHSSICETLSNEAKRENWTVYQEPHLRDDKNELYKPDLILVKGNKAFVVDVTVRYEHNNLSLKEAATEKAKKYQGLLLQMKELTNTEAVEFVGFPLGARGKWFEKNSKLLLALGLSKARLGRVARALASRVLFSSMDIVHIFASKICSLLPDNK</sequence>
<feature type="domain" description="C2H2-type" evidence="2">
    <location>
        <begin position="208"/>
        <end position="229"/>
    </location>
</feature>
<comment type="caution">
    <text evidence="3">The sequence shown here is derived from an EMBL/GenBank/DDBJ whole genome shotgun (WGS) entry which is preliminary data.</text>
</comment>
<feature type="region of interest" description="Disordered" evidence="1">
    <location>
        <begin position="171"/>
        <end position="200"/>
    </location>
</feature>
<name>A0A8K1GRI9_9PASS</name>
<dbReference type="OrthoDB" id="9902985at2759"/>
<dbReference type="Proteomes" id="UP000796761">
    <property type="component" value="Unassembled WGS sequence"/>
</dbReference>
<protein>
    <recommendedName>
        <fullName evidence="2">C2H2-type domain-containing protein</fullName>
    </recommendedName>
</protein>
<dbReference type="PROSITE" id="PS00028">
    <property type="entry name" value="ZINC_FINGER_C2H2_1"/>
    <property type="match status" value="1"/>
</dbReference>
<evidence type="ECO:0000313" key="3">
    <source>
        <dbReference type="EMBL" id="TRZ23931.1"/>
    </source>
</evidence>
<feature type="compositionally biased region" description="Basic and acidic residues" evidence="1">
    <location>
        <begin position="171"/>
        <end position="180"/>
    </location>
</feature>
<reference evidence="3" key="1">
    <citation type="submission" date="2019-04" db="EMBL/GenBank/DDBJ databases">
        <title>Genome assembly of Zosterops borbonicus 15179.</title>
        <authorList>
            <person name="Leroy T."/>
            <person name="Anselmetti Y."/>
            <person name="Tilak M.-K."/>
            <person name="Nabholz B."/>
        </authorList>
    </citation>
    <scope>NUCLEOTIDE SEQUENCE</scope>
    <source>
        <strain evidence="3">HGM_15179</strain>
        <tissue evidence="3">Muscle</tissue>
    </source>
</reference>
<keyword evidence="4" id="KW-1185">Reference proteome</keyword>
<accession>A0A8K1GRI9</accession>
<gene>
    <name evidence="3" type="ORF">HGM15179_003202</name>
</gene>
<evidence type="ECO:0000256" key="1">
    <source>
        <dbReference type="SAM" id="MobiDB-lite"/>
    </source>
</evidence>
<organism evidence="3 4">
    <name type="scientific">Zosterops borbonicus</name>
    <dbReference type="NCBI Taxonomy" id="364589"/>
    <lineage>
        <taxon>Eukaryota</taxon>
        <taxon>Metazoa</taxon>
        <taxon>Chordata</taxon>
        <taxon>Craniata</taxon>
        <taxon>Vertebrata</taxon>
        <taxon>Euteleostomi</taxon>
        <taxon>Archelosauria</taxon>
        <taxon>Archosauria</taxon>
        <taxon>Dinosauria</taxon>
        <taxon>Saurischia</taxon>
        <taxon>Theropoda</taxon>
        <taxon>Coelurosauria</taxon>
        <taxon>Aves</taxon>
        <taxon>Neognathae</taxon>
        <taxon>Neoaves</taxon>
        <taxon>Telluraves</taxon>
        <taxon>Australaves</taxon>
        <taxon>Passeriformes</taxon>
        <taxon>Sylvioidea</taxon>
        <taxon>Zosteropidae</taxon>
        <taxon>Zosterops</taxon>
    </lineage>
</organism>
<evidence type="ECO:0000313" key="4">
    <source>
        <dbReference type="Proteomes" id="UP000796761"/>
    </source>
</evidence>